<feature type="transmembrane region" description="Helical" evidence="1">
    <location>
        <begin position="74"/>
        <end position="101"/>
    </location>
</feature>
<dbReference type="Proteomes" id="UP000186132">
    <property type="component" value="Unassembled WGS sequence"/>
</dbReference>
<feature type="transmembrane region" description="Helical" evidence="1">
    <location>
        <begin position="41"/>
        <end position="62"/>
    </location>
</feature>
<proteinExistence type="predicted"/>
<sequence length="152" mass="15527">MTRPSMRRTAWGELAITFAAVAGVVYLLLRFGYDSLPTLEFVVPVPLAVLAVAEAVTARRVAAAVRHEPDARPMAALVVARCVALGKASALVGAGVAGAAVGLLLRLLPDIGSVDAVTHDALVGGLLLLAALLAVASGLWLERAGIDPGSRT</sequence>
<evidence type="ECO:0000313" key="2">
    <source>
        <dbReference type="EMBL" id="SHH21370.1"/>
    </source>
</evidence>
<dbReference type="AlphaFoldDB" id="A0A1M5R5N8"/>
<dbReference type="RefSeq" id="WP_073391655.1">
    <property type="nucleotide sequence ID" value="NZ_FQVU01000005.1"/>
</dbReference>
<evidence type="ECO:0000256" key="1">
    <source>
        <dbReference type="SAM" id="Phobius"/>
    </source>
</evidence>
<reference evidence="2 3" key="1">
    <citation type="submission" date="2016-11" db="EMBL/GenBank/DDBJ databases">
        <authorList>
            <person name="Jaros S."/>
            <person name="Januszkiewicz K."/>
            <person name="Wedrychowicz H."/>
        </authorList>
    </citation>
    <scope>NUCLEOTIDE SEQUENCE [LARGE SCALE GENOMIC DNA]</scope>
    <source>
        <strain evidence="2 3">DSM 45627</strain>
    </source>
</reference>
<feature type="transmembrane region" description="Helical" evidence="1">
    <location>
        <begin position="121"/>
        <end position="141"/>
    </location>
</feature>
<feature type="transmembrane region" description="Helical" evidence="1">
    <location>
        <begin position="12"/>
        <end position="29"/>
    </location>
</feature>
<protein>
    <recommendedName>
        <fullName evidence="4">DUF3180 domain-containing protein</fullName>
    </recommendedName>
</protein>
<evidence type="ECO:0000313" key="3">
    <source>
        <dbReference type="Proteomes" id="UP000186132"/>
    </source>
</evidence>
<name>A0A1M5R5N8_9ACTN</name>
<dbReference type="STRING" id="1206085.SAMN05443575_3445"/>
<evidence type="ECO:0008006" key="4">
    <source>
        <dbReference type="Google" id="ProtNLM"/>
    </source>
</evidence>
<keyword evidence="3" id="KW-1185">Reference proteome</keyword>
<accession>A0A1M5R5N8</accession>
<organism evidence="2 3">
    <name type="scientific">Jatrophihabitans endophyticus</name>
    <dbReference type="NCBI Taxonomy" id="1206085"/>
    <lineage>
        <taxon>Bacteria</taxon>
        <taxon>Bacillati</taxon>
        <taxon>Actinomycetota</taxon>
        <taxon>Actinomycetes</taxon>
        <taxon>Jatrophihabitantales</taxon>
        <taxon>Jatrophihabitantaceae</taxon>
        <taxon>Jatrophihabitans</taxon>
    </lineage>
</organism>
<keyword evidence="1" id="KW-0812">Transmembrane</keyword>
<gene>
    <name evidence="2" type="ORF">SAMN05443575_3445</name>
</gene>
<dbReference type="EMBL" id="FQVU01000005">
    <property type="protein sequence ID" value="SHH21370.1"/>
    <property type="molecule type" value="Genomic_DNA"/>
</dbReference>
<keyword evidence="1" id="KW-1133">Transmembrane helix</keyword>
<keyword evidence="1" id="KW-0472">Membrane</keyword>
<dbReference type="InterPro" id="IPR021517">
    <property type="entry name" value="DUF3180"/>
</dbReference>
<dbReference type="Pfam" id="PF11377">
    <property type="entry name" value="DUF3180"/>
    <property type="match status" value="1"/>
</dbReference>